<dbReference type="InterPro" id="IPR043132">
    <property type="entry name" value="BCAT-like_C"/>
</dbReference>
<keyword evidence="5" id="KW-0663">Pyridoxal phosphate</keyword>
<dbReference type="PANTHER" id="PTHR42825:SF2">
    <property type="entry name" value="BRANCHED-CHAIN-AMINO-ACID AMINOTRANSFERASE 3, CHLOROPLASTIC-RELATED"/>
    <property type="match status" value="1"/>
</dbReference>
<dbReference type="InterPro" id="IPR005786">
    <property type="entry name" value="B_amino_transII"/>
</dbReference>
<comment type="caution">
    <text evidence="6">The sequence shown here is derived from an EMBL/GenBank/DDBJ whole genome shotgun (WGS) entry which is preliminary data.</text>
</comment>
<evidence type="ECO:0000256" key="1">
    <source>
        <dbReference type="ARBA" id="ARBA00001933"/>
    </source>
</evidence>
<evidence type="ECO:0000256" key="5">
    <source>
        <dbReference type="ARBA" id="ARBA00022898"/>
    </source>
</evidence>
<evidence type="ECO:0000256" key="3">
    <source>
        <dbReference type="ARBA" id="ARBA00022576"/>
    </source>
</evidence>
<dbReference type="Proteomes" id="UP001140453">
    <property type="component" value="Unassembled WGS sequence"/>
</dbReference>
<dbReference type="InterPro" id="IPR036038">
    <property type="entry name" value="Aminotransferase-like"/>
</dbReference>
<dbReference type="SUPFAM" id="SSF56752">
    <property type="entry name" value="D-aminoacid aminotransferase-like PLP-dependent enzymes"/>
    <property type="match status" value="1"/>
</dbReference>
<gene>
    <name evidence="6" type="ORF">N0V93_009043</name>
</gene>
<proteinExistence type="inferred from homology"/>
<reference evidence="6" key="1">
    <citation type="submission" date="2022-10" db="EMBL/GenBank/DDBJ databases">
        <title>Tapping the CABI collections for fungal endophytes: first genome assemblies for Collariella, Neodidymelliopsis, Ascochyta clinopodiicola, Didymella pomorum, Didymosphaeria variabile, Neocosmospora piperis and Neocucurbitaria cava.</title>
        <authorList>
            <person name="Hill R."/>
        </authorList>
    </citation>
    <scope>NUCLEOTIDE SEQUENCE</scope>
    <source>
        <strain evidence="6">IMI 355082</strain>
    </source>
</reference>
<evidence type="ECO:0000313" key="6">
    <source>
        <dbReference type="EMBL" id="KAJ4386150.1"/>
    </source>
</evidence>
<keyword evidence="7" id="KW-1185">Reference proteome</keyword>
<keyword evidence="3" id="KW-0032">Aminotransferase</keyword>
<comment type="cofactor">
    <cofactor evidence="1">
        <name>pyridoxal 5'-phosphate</name>
        <dbReference type="ChEBI" id="CHEBI:597326"/>
    </cofactor>
</comment>
<evidence type="ECO:0000313" key="7">
    <source>
        <dbReference type="Proteomes" id="UP001140453"/>
    </source>
</evidence>
<protein>
    <submittedName>
        <fullName evidence="6">Uncharacterized protein</fullName>
    </submittedName>
</protein>
<comment type="similarity">
    <text evidence="2">Belongs to the class-IV pyridoxal-phosphate-dependent aminotransferase family.</text>
</comment>
<name>A0A9W8YM11_9PEZI</name>
<dbReference type="AlphaFoldDB" id="A0A9W8YM11"/>
<dbReference type="PANTHER" id="PTHR42825">
    <property type="entry name" value="AMINO ACID AMINOTRANSFERASE"/>
    <property type="match status" value="1"/>
</dbReference>
<dbReference type="Gene3D" id="3.30.470.10">
    <property type="match status" value="1"/>
</dbReference>
<evidence type="ECO:0000256" key="4">
    <source>
        <dbReference type="ARBA" id="ARBA00022679"/>
    </source>
</evidence>
<dbReference type="OrthoDB" id="409992at2759"/>
<dbReference type="PIRSF" id="PIRSF006468">
    <property type="entry name" value="BCAT1"/>
    <property type="match status" value="1"/>
</dbReference>
<keyword evidence="4" id="KW-0808">Transferase</keyword>
<dbReference type="InterPro" id="IPR043131">
    <property type="entry name" value="BCAT-like_N"/>
</dbReference>
<dbReference type="EMBL" id="JAPEVB010000006">
    <property type="protein sequence ID" value="KAJ4386150.1"/>
    <property type="molecule type" value="Genomic_DNA"/>
</dbReference>
<dbReference type="Gene3D" id="3.20.10.10">
    <property type="entry name" value="D-amino Acid Aminotransferase, subunit A, domain 2"/>
    <property type="match status" value="1"/>
</dbReference>
<dbReference type="GO" id="GO:0004084">
    <property type="term" value="F:branched-chain-amino-acid transaminase activity"/>
    <property type="evidence" value="ECO:0007669"/>
    <property type="project" value="InterPro"/>
</dbReference>
<dbReference type="GO" id="GO:0009081">
    <property type="term" value="P:branched-chain amino acid metabolic process"/>
    <property type="evidence" value="ECO:0007669"/>
    <property type="project" value="InterPro"/>
</dbReference>
<sequence>MSSSTFPPPPTSSVDWTKSSISNLQEASHTVNGHIESTYHRSTGKWTPLKFVPDPYMRIHGLAPGLNYGQQVFEGLKAFRAPGTPGSITLFRPDRNAMRLQHSAGVLNMPHVPADIFIEACRAAVALNAEYVPPHETGWSLYCRPLLLASSPQFPPGEPEECTFAVYVLPTASGAEEGANRPPMPIRAFVLDEFDRAAPRAPARPRRAGITLACCGGVGERERRDSAKHEFVDEFSLCGFLGVLRAEGGKEDITLVVPESSCAIDSLTSDSVQTIAKDWGWKVIRRPVSYAELPTFSEVLGAGTAMGMVPIRSITRRRGSSVSQLAAGSRVLIDGDKETGTETVVYIPDDQEAGGPVFQKLSTMFRALQLGKEEDKFGWRFEVQAKDGDLGPVRTTRQGRQGWASPLSLDRSLI</sequence>
<dbReference type="Pfam" id="PF01063">
    <property type="entry name" value="Aminotran_4"/>
    <property type="match status" value="1"/>
</dbReference>
<organism evidence="6 7">
    <name type="scientific">Gnomoniopsis smithogilvyi</name>
    <dbReference type="NCBI Taxonomy" id="1191159"/>
    <lineage>
        <taxon>Eukaryota</taxon>
        <taxon>Fungi</taxon>
        <taxon>Dikarya</taxon>
        <taxon>Ascomycota</taxon>
        <taxon>Pezizomycotina</taxon>
        <taxon>Sordariomycetes</taxon>
        <taxon>Sordariomycetidae</taxon>
        <taxon>Diaporthales</taxon>
        <taxon>Gnomoniaceae</taxon>
        <taxon>Gnomoniopsis</taxon>
    </lineage>
</organism>
<dbReference type="InterPro" id="IPR001544">
    <property type="entry name" value="Aminotrans_IV"/>
</dbReference>
<accession>A0A9W8YM11</accession>
<evidence type="ECO:0000256" key="2">
    <source>
        <dbReference type="ARBA" id="ARBA00009320"/>
    </source>
</evidence>